<protein>
    <recommendedName>
        <fullName evidence="4">FlgD Ig-like domain-containing protein</fullName>
    </recommendedName>
</protein>
<proteinExistence type="predicted"/>
<reference evidence="2" key="1">
    <citation type="submission" date="2020-04" db="EMBL/GenBank/DDBJ databases">
        <authorList>
            <person name="Zhang T."/>
        </authorList>
    </citation>
    <scope>NUCLEOTIDE SEQUENCE</scope>
    <source>
        <strain evidence="2">HKST-UBA01</strain>
    </source>
</reference>
<dbReference type="EMBL" id="JAGQHR010000247">
    <property type="protein sequence ID" value="MCA9727844.1"/>
    <property type="molecule type" value="Genomic_DNA"/>
</dbReference>
<gene>
    <name evidence="2" type="ORF">KC729_09195</name>
</gene>
<sequence>MDRTERPGNEPLEDTHGQHSDPSCARPEWWLSVSVATILTTGMVVARIAEAADLVWTDTDWSHQNYAAAVEVDPEVQPGILVLDNRVDDLRLVGTPTEFLGLYSMATCRDTLFLTASDVPFNDDGAEVIAYDYLTDSSSVVYRPYESGLHLISCVNDTLYLPGPDSMDPWFEEGSIYVYDGDEWIEKATIPTAIHVNDVAISGHRLFVTTGHGFGELMGSGCVWLSEDRGDTFTRVLTIEPTPERRWRRFHGAGVYHGRVYVQPDDAAPQDDRIFITSDGAVWDTLGIPNMPFDRQAMFSVYGDSLFMTIQNKMYIWDDHVLRENWLPFNGWRWCRGIHRYKGALYGGGDSCLLFRWISGSTWAQVGSLSVDASTEEIESMATYYGRLYVSTSRSDYAYLPHLFVSAAAPLGELTSLVHDFGLPVAQGVLDWDAYCPGEANRVRIQVRWGRTAGDLFSTVFVGPDGTSSTYFEYPRTILPPDHAESRYFQYRVTLACPGGVRMPVLRSVTLEASAFDPSGVEPADEEADHPFVLAASSPVGTRGHCEVRCFLDPSGGSDASLSEPRIVRLRILDAMGRQIRSLRMSAPVSWRWDLRDAGGNRVPSGMYWAIAEGPRLPRMTRTIVVVR</sequence>
<dbReference type="SUPFAM" id="SSF50965">
    <property type="entry name" value="Galactose oxidase, central domain"/>
    <property type="match status" value="1"/>
</dbReference>
<feature type="region of interest" description="Disordered" evidence="1">
    <location>
        <begin position="1"/>
        <end position="24"/>
    </location>
</feature>
<name>A0A956RQP6_UNCEI</name>
<evidence type="ECO:0000313" key="3">
    <source>
        <dbReference type="Proteomes" id="UP000697710"/>
    </source>
</evidence>
<dbReference type="Proteomes" id="UP000697710">
    <property type="component" value="Unassembled WGS sequence"/>
</dbReference>
<organism evidence="2 3">
    <name type="scientific">Eiseniibacteriota bacterium</name>
    <dbReference type="NCBI Taxonomy" id="2212470"/>
    <lineage>
        <taxon>Bacteria</taxon>
        <taxon>Candidatus Eiseniibacteriota</taxon>
    </lineage>
</organism>
<evidence type="ECO:0000313" key="2">
    <source>
        <dbReference type="EMBL" id="MCA9727844.1"/>
    </source>
</evidence>
<evidence type="ECO:0008006" key="4">
    <source>
        <dbReference type="Google" id="ProtNLM"/>
    </source>
</evidence>
<evidence type="ECO:0000256" key="1">
    <source>
        <dbReference type="SAM" id="MobiDB-lite"/>
    </source>
</evidence>
<dbReference type="InterPro" id="IPR011043">
    <property type="entry name" value="Gal_Oxase/kelch_b-propeller"/>
</dbReference>
<comment type="caution">
    <text evidence="2">The sequence shown here is derived from an EMBL/GenBank/DDBJ whole genome shotgun (WGS) entry which is preliminary data.</text>
</comment>
<dbReference type="Gene3D" id="2.60.40.4070">
    <property type="match status" value="1"/>
</dbReference>
<dbReference type="AlphaFoldDB" id="A0A956RQP6"/>
<accession>A0A956RQP6</accession>
<feature type="compositionally biased region" description="Basic and acidic residues" evidence="1">
    <location>
        <begin position="1"/>
        <end position="19"/>
    </location>
</feature>
<reference evidence="2" key="2">
    <citation type="journal article" date="2021" name="Microbiome">
        <title>Successional dynamics and alternative stable states in a saline activated sludge microbial community over 9 years.</title>
        <authorList>
            <person name="Wang Y."/>
            <person name="Ye J."/>
            <person name="Ju F."/>
            <person name="Liu L."/>
            <person name="Boyd J.A."/>
            <person name="Deng Y."/>
            <person name="Parks D.H."/>
            <person name="Jiang X."/>
            <person name="Yin X."/>
            <person name="Woodcroft B.J."/>
            <person name="Tyson G.W."/>
            <person name="Hugenholtz P."/>
            <person name="Polz M.F."/>
            <person name="Zhang T."/>
        </authorList>
    </citation>
    <scope>NUCLEOTIDE SEQUENCE</scope>
    <source>
        <strain evidence="2">HKST-UBA01</strain>
    </source>
</reference>